<dbReference type="OrthoDB" id="7059546at2"/>
<dbReference type="PATRIC" id="fig|1239307.3.peg.920"/>
<dbReference type="EMBL" id="CP006569">
    <property type="protein sequence ID" value="AHF75940.1"/>
    <property type="molecule type" value="Genomic_DNA"/>
</dbReference>
<dbReference type="AlphaFoldDB" id="W0HUS9"/>
<reference evidence="2 3" key="1">
    <citation type="journal article" date="2014" name="Genome Biol. Evol.">
        <title>Genome degeneration and adaptation in a nascent stage of symbiosis.</title>
        <authorList>
            <person name="Oakeson K.F."/>
            <person name="Gil R."/>
            <person name="Clayton A.L."/>
            <person name="Dunn D.M."/>
            <person name="von Niederhausern A.C."/>
            <person name="Hamil C."/>
            <person name="Aoyagi A."/>
            <person name="Duval B."/>
            <person name="Baca A."/>
            <person name="Silva F.J."/>
            <person name="Vallier A."/>
            <person name="Jackson D.G."/>
            <person name="Latorre A."/>
            <person name="Weiss R.B."/>
            <person name="Heddi A."/>
            <person name="Moya A."/>
            <person name="Dale C."/>
        </authorList>
    </citation>
    <scope>NUCLEOTIDE SEQUENCE [LARGE SCALE GENOMIC DNA]</scope>
    <source>
        <strain evidence="2 3">HS1</strain>
    </source>
</reference>
<dbReference type="InterPro" id="IPR016419">
    <property type="entry name" value="Prepilin_Pept-dep_B_prd"/>
</dbReference>
<evidence type="ECO:0000313" key="2">
    <source>
        <dbReference type="EMBL" id="AHF75940.1"/>
    </source>
</evidence>
<gene>
    <name evidence="2" type="ORF">Sant_0857</name>
</gene>
<protein>
    <submittedName>
        <fullName evidence="2">Putative prepilin peptidase dependent protein</fullName>
    </submittedName>
</protein>
<dbReference type="NCBIfam" id="TIGR02532">
    <property type="entry name" value="IV_pilin_GFxxxE"/>
    <property type="match status" value="1"/>
</dbReference>
<evidence type="ECO:0000313" key="3">
    <source>
        <dbReference type="Proteomes" id="UP000019028"/>
    </source>
</evidence>
<dbReference type="RefSeq" id="WP_025421073.1">
    <property type="nucleotide sequence ID" value="NZ_CP006569.1"/>
</dbReference>
<organism evidence="2 3">
    <name type="scientific">Sodalis praecaptivus</name>
    <dbReference type="NCBI Taxonomy" id="1239307"/>
    <lineage>
        <taxon>Bacteria</taxon>
        <taxon>Pseudomonadati</taxon>
        <taxon>Pseudomonadota</taxon>
        <taxon>Gammaproteobacteria</taxon>
        <taxon>Enterobacterales</taxon>
        <taxon>Bruguierivoracaceae</taxon>
        <taxon>Sodalis</taxon>
    </lineage>
</organism>
<dbReference type="GO" id="GO:0016020">
    <property type="term" value="C:membrane"/>
    <property type="evidence" value="ECO:0007669"/>
    <property type="project" value="UniProtKB-SubCell"/>
</dbReference>
<proteinExistence type="predicted"/>
<dbReference type="KEGG" id="sod:Sant_0857"/>
<comment type="subcellular location">
    <subcellularLocation>
        <location evidence="1">Membrane</location>
        <topology evidence="1">Single-pass membrane protein</topology>
    </subcellularLocation>
</comment>
<dbReference type="Proteomes" id="UP000019028">
    <property type="component" value="Chromosome"/>
</dbReference>
<dbReference type="PIRSF" id="PIRSF004525">
    <property type="entry name" value="Pilin_peptidase-dep_B_prd"/>
    <property type="match status" value="1"/>
</dbReference>
<keyword evidence="3" id="KW-1185">Reference proteome</keyword>
<accession>W0HUS9</accession>
<evidence type="ECO:0000256" key="1">
    <source>
        <dbReference type="ARBA" id="ARBA00004167"/>
    </source>
</evidence>
<dbReference type="HOGENOM" id="CLU_090952_1_0_6"/>
<name>W0HUS9_9GAMM</name>
<sequence length="219" mass="23310">MLTGWAGGTGAAVVQLPAVTLPAVADAEAAPASAGEDCAGFSLPELLAALAAYSVLLTVALHLFPALHRGAEGAIRQLQLMRQLDLYALNMVKDLRRAGFSPQGKAGRALWIGRYLREPAGSCLVVGYAYYARSDASGHLVTATFGYRLRRGALETQRDVSDCQGGGWEKVFNSDELTVTRLQFTALAGGALRIHLAATARRRPDIGYAVTQVVARRNL</sequence>
<dbReference type="InterPro" id="IPR012902">
    <property type="entry name" value="N_methyl_site"/>
</dbReference>